<sequence>MNPLVPTALDVVFSLVTTVHIVLAVLALIGFARSRAKQGGLGTILLIVFVPIAGPIVSLYVHTKARKSILLASPRRD</sequence>
<evidence type="ECO:0000313" key="3">
    <source>
        <dbReference type="Proteomes" id="UP001213972"/>
    </source>
</evidence>
<dbReference type="EMBL" id="CP119321">
    <property type="protein sequence ID" value="WEK12670.1"/>
    <property type="molecule type" value="Genomic_DNA"/>
</dbReference>
<name>A0AAJ5VZC4_9MICO</name>
<reference evidence="2" key="1">
    <citation type="submission" date="2023-03" db="EMBL/GenBank/DDBJ databases">
        <title>Andean soil-derived lignocellulolytic bacterial consortium as a source of novel taxa and putative plastic-active enzymes.</title>
        <authorList>
            <person name="Diaz-Garcia L."/>
            <person name="Chuvochina M."/>
            <person name="Feuerriegel G."/>
            <person name="Bunk B."/>
            <person name="Sproer C."/>
            <person name="Streit W.R."/>
            <person name="Rodriguez L.M."/>
            <person name="Overmann J."/>
            <person name="Jimenez D.J."/>
        </authorList>
    </citation>
    <scope>NUCLEOTIDE SEQUENCE</scope>
    <source>
        <strain evidence="2">MAG 4610</strain>
    </source>
</reference>
<proteinExistence type="predicted"/>
<feature type="transmembrane region" description="Helical" evidence="1">
    <location>
        <begin position="39"/>
        <end position="61"/>
    </location>
</feature>
<keyword evidence="1" id="KW-0812">Transmembrane</keyword>
<feature type="transmembrane region" description="Helical" evidence="1">
    <location>
        <begin position="12"/>
        <end position="32"/>
    </location>
</feature>
<gene>
    <name evidence="2" type="ORF">P0Y48_09315</name>
</gene>
<dbReference type="AlphaFoldDB" id="A0AAJ5VZC4"/>
<accession>A0AAJ5VZC4</accession>
<evidence type="ECO:0008006" key="4">
    <source>
        <dbReference type="Google" id="ProtNLM"/>
    </source>
</evidence>
<protein>
    <recommendedName>
        <fullName evidence="4">Cardiolipin synthase N-terminal domain-containing protein</fullName>
    </recommendedName>
</protein>
<evidence type="ECO:0000313" key="2">
    <source>
        <dbReference type="EMBL" id="WEK12670.1"/>
    </source>
</evidence>
<keyword evidence="1" id="KW-0472">Membrane</keyword>
<dbReference type="Proteomes" id="UP001213972">
    <property type="component" value="Chromosome"/>
</dbReference>
<keyword evidence="1" id="KW-1133">Transmembrane helix</keyword>
<organism evidence="2 3">
    <name type="scientific">Candidatus Microbacterium phytovorans</name>
    <dbReference type="NCBI Taxonomy" id="3121374"/>
    <lineage>
        <taxon>Bacteria</taxon>
        <taxon>Bacillati</taxon>
        <taxon>Actinomycetota</taxon>
        <taxon>Actinomycetes</taxon>
        <taxon>Micrococcales</taxon>
        <taxon>Microbacteriaceae</taxon>
        <taxon>Microbacterium</taxon>
    </lineage>
</organism>
<evidence type="ECO:0000256" key="1">
    <source>
        <dbReference type="SAM" id="Phobius"/>
    </source>
</evidence>